<evidence type="ECO:0000313" key="1">
    <source>
        <dbReference type="EMBL" id="MDY7225645.1"/>
    </source>
</evidence>
<sequence length="102" mass="11836">MSSPRYSVDQPLAIEVQIRQEKASALRRTGDKLEKLIVELARLERELPALSGPVRAKKLTEYQQTRASAEHERWCLIVQREAMGLWNHSEVDLMYRIPPPVR</sequence>
<keyword evidence="2" id="KW-1185">Reference proteome</keyword>
<proteinExistence type="predicted"/>
<protein>
    <submittedName>
        <fullName evidence="1">Uncharacterized protein</fullName>
    </submittedName>
</protein>
<dbReference type="Proteomes" id="UP001291309">
    <property type="component" value="Unassembled WGS sequence"/>
</dbReference>
<name>A0ABU5GWS6_9BACT</name>
<dbReference type="EMBL" id="JAXIVS010000001">
    <property type="protein sequence ID" value="MDY7225645.1"/>
    <property type="molecule type" value="Genomic_DNA"/>
</dbReference>
<gene>
    <name evidence="1" type="ORF">SYV04_04590</name>
</gene>
<comment type="caution">
    <text evidence="1">The sequence shown here is derived from an EMBL/GenBank/DDBJ whole genome shotgun (WGS) entry which is preliminary data.</text>
</comment>
<reference evidence="1 2" key="1">
    <citation type="submission" date="2023-12" db="EMBL/GenBank/DDBJ databases">
        <title>the genome sequence of Hyalangium sp. s54d21.</title>
        <authorList>
            <person name="Zhang X."/>
        </authorList>
    </citation>
    <scope>NUCLEOTIDE SEQUENCE [LARGE SCALE GENOMIC DNA]</scope>
    <source>
        <strain evidence="2">s54d21</strain>
    </source>
</reference>
<dbReference type="RefSeq" id="WP_321544350.1">
    <property type="nucleotide sequence ID" value="NZ_JAXIVS010000001.1"/>
</dbReference>
<evidence type="ECO:0000313" key="2">
    <source>
        <dbReference type="Proteomes" id="UP001291309"/>
    </source>
</evidence>
<accession>A0ABU5GWS6</accession>
<organism evidence="1 2">
    <name type="scientific">Hyalangium rubrum</name>
    <dbReference type="NCBI Taxonomy" id="3103134"/>
    <lineage>
        <taxon>Bacteria</taxon>
        <taxon>Pseudomonadati</taxon>
        <taxon>Myxococcota</taxon>
        <taxon>Myxococcia</taxon>
        <taxon>Myxococcales</taxon>
        <taxon>Cystobacterineae</taxon>
        <taxon>Archangiaceae</taxon>
        <taxon>Hyalangium</taxon>
    </lineage>
</organism>